<dbReference type="PATRIC" id="fig|1386089.3.peg.2499"/>
<dbReference type="PANTHER" id="PTHR37031">
    <property type="entry name" value="METALLOPHOSPHATASE BINDING DOMAIN PROTEIN"/>
    <property type="match status" value="1"/>
</dbReference>
<dbReference type="CDD" id="cd07389">
    <property type="entry name" value="MPP_PhoD"/>
    <property type="match status" value="1"/>
</dbReference>
<sequence>MSDVAAPGPLVLGPMLRFVGEHAATVWVETAGACTVTVRCARRHWSARTFGVRGHHYALVVVDGLERGTSEAYTVEIDGVHVWPEPSSPYPPPRIRTLDRERPTRLAFGSCRTSVSHDAAGNASHGVDALRTLALALAEDRAPWADLVVFIGDQVYADETSDEMRAFIAARRSLDEPPGVEIKDYEEYAHLYWLAWSDPANRWLLANLPTCMIFDDHDIRDDWNTSWTWHEEINRTPWWHERLMGGLASYWVYQHIGNLSPEELAKDEVYAGVLAAEAFDSDDELDLSDALFDLVRRVDRHPEVYRWSYRRDLGDSRLVVVDSRAARVLEPTQRSMLDPEEVSWLDQQLTGDVEHLFIGTSLPFLLPPGLHDLEAIDEAAAEGAYGRFVSRVAEKSRRSIDLEHWAAFNQGFVEVFAMVMDVARGNRGTAPGTIVFLSGDVHNSYVAEVTDAREHGASSRIVQAVCSPIRNPMPRGIRVMMSAFSKGLVRPMNLWRQWSSRVPDPPYAWEVTRGPWFDNCLAELAVDERGLSMTWRGGDVRGGDEEHPALTTIATVRIDVPPHQDGRHP</sequence>
<reference evidence="3 4" key="1">
    <citation type="submission" date="2013-08" db="EMBL/GenBank/DDBJ databases">
        <title>Intrasporangium oryzae NRRL B-24470.</title>
        <authorList>
            <person name="Liu H."/>
            <person name="Wang G."/>
        </authorList>
    </citation>
    <scope>NUCLEOTIDE SEQUENCE [LARGE SCALE GENOMIC DNA]</scope>
    <source>
        <strain evidence="3 4">NRRL B-24470</strain>
    </source>
</reference>
<dbReference type="STRING" id="1386089.N865_05500"/>
<evidence type="ECO:0000259" key="2">
    <source>
        <dbReference type="Pfam" id="PF25077"/>
    </source>
</evidence>
<dbReference type="InterPro" id="IPR056702">
    <property type="entry name" value="DUF7800"/>
</dbReference>
<dbReference type="EMBL" id="AWSA01000025">
    <property type="protein sequence ID" value="EWT01238.1"/>
    <property type="molecule type" value="Genomic_DNA"/>
</dbReference>
<dbReference type="AlphaFoldDB" id="W9G8T7"/>
<dbReference type="InterPro" id="IPR029052">
    <property type="entry name" value="Metallo-depent_PP-like"/>
</dbReference>
<dbReference type="Proteomes" id="UP000019489">
    <property type="component" value="Unassembled WGS sequence"/>
</dbReference>
<accession>W9G8T7</accession>
<keyword evidence="4" id="KW-1185">Reference proteome</keyword>
<evidence type="ECO:0000313" key="4">
    <source>
        <dbReference type="Proteomes" id="UP000019489"/>
    </source>
</evidence>
<name>W9G8T7_9MICO</name>
<comment type="caution">
    <text evidence="3">The sequence shown here is derived from an EMBL/GenBank/DDBJ whole genome shotgun (WGS) entry which is preliminary data.</text>
</comment>
<evidence type="ECO:0000259" key="1">
    <source>
        <dbReference type="Pfam" id="PF09423"/>
    </source>
</evidence>
<proteinExistence type="predicted"/>
<dbReference type="OrthoDB" id="9795624at2"/>
<protein>
    <submittedName>
        <fullName evidence="3">Glycoside hydrolase</fullName>
    </submittedName>
</protein>
<dbReference type="Gene3D" id="3.60.21.70">
    <property type="entry name" value="PhoD-like phosphatase"/>
    <property type="match status" value="1"/>
</dbReference>
<dbReference type="RefSeq" id="WP_034806383.1">
    <property type="nucleotide sequence ID" value="NZ_AWSA01000025.1"/>
</dbReference>
<organism evidence="3 4">
    <name type="scientific">Intrasporangium oryzae NRRL B-24470</name>
    <dbReference type="NCBI Taxonomy" id="1386089"/>
    <lineage>
        <taxon>Bacteria</taxon>
        <taxon>Bacillati</taxon>
        <taxon>Actinomycetota</taxon>
        <taxon>Actinomycetes</taxon>
        <taxon>Micrococcales</taxon>
        <taxon>Intrasporangiaceae</taxon>
        <taxon>Intrasporangium</taxon>
    </lineage>
</organism>
<dbReference type="InterPro" id="IPR018946">
    <property type="entry name" value="PhoD-like_MPP"/>
</dbReference>
<keyword evidence="3" id="KW-0378">Hydrolase</keyword>
<dbReference type="SUPFAM" id="SSF56300">
    <property type="entry name" value="Metallo-dependent phosphatases"/>
    <property type="match status" value="1"/>
</dbReference>
<dbReference type="GO" id="GO:0016787">
    <property type="term" value="F:hydrolase activity"/>
    <property type="evidence" value="ECO:0007669"/>
    <property type="project" value="UniProtKB-KW"/>
</dbReference>
<feature type="domain" description="DUF7800" evidence="2">
    <location>
        <begin position="9"/>
        <end position="95"/>
    </location>
</feature>
<dbReference type="Pfam" id="PF25077">
    <property type="entry name" value="DUF7800"/>
    <property type="match status" value="1"/>
</dbReference>
<dbReference type="PANTHER" id="PTHR37031:SF2">
    <property type="entry name" value="PHOD-LIKE PHOSPHATASE METALLOPHOSPHATASE DOMAIN-CONTAINING PROTEIN"/>
    <property type="match status" value="1"/>
</dbReference>
<dbReference type="InterPro" id="IPR038607">
    <property type="entry name" value="PhoD-like_sf"/>
</dbReference>
<feature type="domain" description="PhoD-like phosphatase metallophosphatase" evidence="1">
    <location>
        <begin position="144"/>
        <end position="473"/>
    </location>
</feature>
<gene>
    <name evidence="3" type="ORF">N865_05500</name>
</gene>
<evidence type="ECO:0000313" key="3">
    <source>
        <dbReference type="EMBL" id="EWT01238.1"/>
    </source>
</evidence>
<dbReference type="eggNOG" id="COG3540">
    <property type="taxonomic scope" value="Bacteria"/>
</dbReference>
<dbReference type="Pfam" id="PF09423">
    <property type="entry name" value="PhoD"/>
    <property type="match status" value="1"/>
</dbReference>